<dbReference type="GO" id="GO:0008017">
    <property type="term" value="F:microtubule binding"/>
    <property type="evidence" value="ECO:0007669"/>
    <property type="project" value="InterPro"/>
</dbReference>
<feature type="compositionally biased region" description="Low complexity" evidence="1">
    <location>
        <begin position="1"/>
        <end position="24"/>
    </location>
</feature>
<dbReference type="Pfam" id="PF24714">
    <property type="entry name" value="TOR1L1_N"/>
    <property type="match status" value="1"/>
</dbReference>
<feature type="region of interest" description="Disordered" evidence="1">
    <location>
        <begin position="355"/>
        <end position="407"/>
    </location>
</feature>
<feature type="compositionally biased region" description="Basic and acidic residues" evidence="1">
    <location>
        <begin position="359"/>
        <end position="375"/>
    </location>
</feature>
<feature type="compositionally biased region" description="Basic and acidic residues" evidence="1">
    <location>
        <begin position="729"/>
        <end position="738"/>
    </location>
</feature>
<dbReference type="InterPro" id="IPR057599">
    <property type="entry name" value="TORTIFOLIA1/TORL1-2_C"/>
</dbReference>
<feature type="compositionally biased region" description="Basic and acidic residues" evidence="1">
    <location>
        <begin position="514"/>
        <end position="550"/>
    </location>
</feature>
<protein>
    <submittedName>
        <fullName evidence="4">Microtubule-associated protein TORTIFOLIA1</fullName>
    </submittedName>
</protein>
<dbReference type="GO" id="GO:0009826">
    <property type="term" value="P:unidimensional cell growth"/>
    <property type="evidence" value="ECO:0007669"/>
    <property type="project" value="TreeGrafter"/>
</dbReference>
<evidence type="ECO:0000313" key="4">
    <source>
        <dbReference type="EMBL" id="JAT67561.1"/>
    </source>
</evidence>
<feature type="region of interest" description="Disordered" evidence="1">
    <location>
        <begin position="708"/>
        <end position="760"/>
    </location>
</feature>
<evidence type="ECO:0000259" key="2">
    <source>
        <dbReference type="Pfam" id="PF24713"/>
    </source>
</evidence>
<evidence type="ECO:0000259" key="3">
    <source>
        <dbReference type="Pfam" id="PF24714"/>
    </source>
</evidence>
<proteinExistence type="predicted"/>
<gene>
    <name evidence="4" type="primary">TOR1_12</name>
    <name evidence="4" type="ORF">g.53274</name>
</gene>
<dbReference type="AlphaFoldDB" id="A0A1D1ZL44"/>
<accession>A0A1D1ZL44</accession>
<dbReference type="EMBL" id="GDJX01000375">
    <property type="protein sequence ID" value="JAT67561.1"/>
    <property type="molecule type" value="Transcribed_RNA"/>
</dbReference>
<dbReference type="SUPFAM" id="SSF48371">
    <property type="entry name" value="ARM repeat"/>
    <property type="match status" value="1"/>
</dbReference>
<dbReference type="InterPro" id="IPR033337">
    <property type="entry name" value="TORTIFOLIA1/SINE1-2"/>
</dbReference>
<dbReference type="InterPro" id="IPR016024">
    <property type="entry name" value="ARM-type_fold"/>
</dbReference>
<feature type="domain" description="TORTIFOLIA1/SINE1-2 N-terminal" evidence="3">
    <location>
        <begin position="49"/>
        <end position="348"/>
    </location>
</feature>
<feature type="domain" description="TORTIFOLIA1/TORL1-2 C-terminal" evidence="2">
    <location>
        <begin position="815"/>
        <end position="947"/>
    </location>
</feature>
<dbReference type="PANTHER" id="PTHR31355">
    <property type="entry name" value="MICROTUBULE-ASSOCIATED PROTEIN TORTIFOLIA1"/>
    <property type="match status" value="1"/>
</dbReference>
<sequence length="956" mass="103566">MATTLSRGSSRASRAPPQGQTTPSQPSPTPAARPSSSSSSSVSSYLAMVELKQRILAALSKLSDRDTHQIAVDDLEKVIRTLPSDGVPMLLSSLLHDPPCVDPSTRQSPVTARRECLRLLALLCTTHPEPASAHLPKIISHVVRRVKDSSSDTSVRDACRDAVGSLSSLYLRANGDSPSENYASVVSLFVKPFFEAMGEQNKSVQAGAAACLAKLVECARDGEGGQQSSAVAAAAFQKLCPRICKFLGGHSFLAKGALLSVVSSLSQVGAITPQAMPPLLQSIRECLENSDWATRKSAADTLCVLASHSSHLIGDNATSIVTALESCRFDKVKPVRDSMTEALLIWRKVTGKGEDEEQKECKSSESTDLGEKLDITKTYPSDGKSDISVKDSSSSSPPASDSLSKTKGVGIPERAVVLLKKKAPSLTDKELNPEFFQKLETRSSDDLPVEVVVPRRCLQSSHSHGDEEQELGDDNSGVVECHDGKPCYDSNDIHGSINANFHNIGKRKVFNKMQDSDESARDKLTEPRAFRGRDSQARSLDMEDRVEISLKDSSGSRSGFSRIDGHSESFMNNKGNWLAIQRQLSLLERQQASLMNMLQDFMGGSHDSMVTLENRVRGLERVVEEMARDLALSSGRRGSNMTMGFEGSPGRSSSKFNGLSNYFNGKFGRGDGPLPFAERFLSSDGIISGVRGRDSLWRSDAEAWDPYAAPKNGIASSRRGPGGVPGDGRLSRSERDTDQISNRRAWDKGPGPFRLGEGPSARSVWQASKDEATLEAIRVAGEDSGTSRVAKQVAVPELDAETLGDANLAQDRSQLWVSWNHAMDSLHAGDMDSAYVEVLSTGDDLLLVKLMDRSGPVLDQLSNEIACEVLRAVGQFLLEQSLLDIALSWIQQLTDLVAEHGSDLLSLKTQSKRNILLSLHESSAMEPPEDWEGATAEQMMLQLASTWGISLQQLIK</sequence>
<feature type="compositionally biased region" description="Low complexity" evidence="1">
    <location>
        <begin position="390"/>
        <end position="405"/>
    </location>
</feature>
<dbReference type="InterPro" id="IPR011989">
    <property type="entry name" value="ARM-like"/>
</dbReference>
<dbReference type="Pfam" id="PF24713">
    <property type="entry name" value="TOR1L1_C"/>
    <property type="match status" value="1"/>
</dbReference>
<organism evidence="4">
    <name type="scientific">Anthurium amnicola</name>
    <dbReference type="NCBI Taxonomy" id="1678845"/>
    <lineage>
        <taxon>Eukaryota</taxon>
        <taxon>Viridiplantae</taxon>
        <taxon>Streptophyta</taxon>
        <taxon>Embryophyta</taxon>
        <taxon>Tracheophyta</taxon>
        <taxon>Spermatophyta</taxon>
        <taxon>Magnoliopsida</taxon>
        <taxon>Liliopsida</taxon>
        <taxon>Araceae</taxon>
        <taxon>Pothoideae</taxon>
        <taxon>Potheae</taxon>
        <taxon>Anthurium</taxon>
    </lineage>
</organism>
<name>A0A1D1ZL44_9ARAE</name>
<feature type="region of interest" description="Disordered" evidence="1">
    <location>
        <begin position="512"/>
        <end position="560"/>
    </location>
</feature>
<feature type="region of interest" description="Disordered" evidence="1">
    <location>
        <begin position="1"/>
        <end position="40"/>
    </location>
</feature>
<evidence type="ECO:0000256" key="1">
    <source>
        <dbReference type="SAM" id="MobiDB-lite"/>
    </source>
</evidence>
<dbReference type="PANTHER" id="PTHR31355:SF7">
    <property type="entry name" value="MICROTUBULE-ASSOCIATED PROTEIN TORTIFOLIA1"/>
    <property type="match status" value="1"/>
</dbReference>
<reference evidence="4" key="1">
    <citation type="submission" date="2015-07" db="EMBL/GenBank/DDBJ databases">
        <title>Transcriptome Assembly of Anthurium amnicola.</title>
        <authorList>
            <person name="Suzuki J."/>
        </authorList>
    </citation>
    <scope>NUCLEOTIDE SEQUENCE</scope>
</reference>
<dbReference type="GO" id="GO:0010005">
    <property type="term" value="C:cortical microtubule, transverse to long axis"/>
    <property type="evidence" value="ECO:0007669"/>
    <property type="project" value="TreeGrafter"/>
</dbReference>
<dbReference type="Gene3D" id="1.25.10.10">
    <property type="entry name" value="Leucine-rich Repeat Variant"/>
    <property type="match status" value="2"/>
</dbReference>
<dbReference type="GO" id="GO:0010031">
    <property type="term" value="P:circumnutation"/>
    <property type="evidence" value="ECO:0007669"/>
    <property type="project" value="TreeGrafter"/>
</dbReference>
<dbReference type="InterPro" id="IPR057600">
    <property type="entry name" value="TORTIFOLIA1/SINE1-2_N"/>
</dbReference>